<dbReference type="EMBL" id="CAIX01000016">
    <property type="protein sequence ID" value="CCI41174.1"/>
    <property type="molecule type" value="Genomic_DNA"/>
</dbReference>
<gene>
    <name evidence="1" type="ORF">BN9_019580</name>
</gene>
<accession>A0A024G4D1</accession>
<organism evidence="1 2">
    <name type="scientific">Albugo candida</name>
    <dbReference type="NCBI Taxonomy" id="65357"/>
    <lineage>
        <taxon>Eukaryota</taxon>
        <taxon>Sar</taxon>
        <taxon>Stramenopiles</taxon>
        <taxon>Oomycota</taxon>
        <taxon>Peronosporomycetes</taxon>
        <taxon>Albuginales</taxon>
        <taxon>Albuginaceae</taxon>
        <taxon>Albugo</taxon>
    </lineage>
</organism>
<dbReference type="PANTHER" id="PTHR35871:SF1">
    <property type="entry name" value="CXC1-LIKE CYSTEINE CLUSTER ASSOCIATED WITH KDZ TRANSPOSASES DOMAIN-CONTAINING PROTEIN"/>
    <property type="match status" value="1"/>
</dbReference>
<dbReference type="AlphaFoldDB" id="A0A024G4D1"/>
<evidence type="ECO:0000313" key="1">
    <source>
        <dbReference type="EMBL" id="CCI41174.1"/>
    </source>
</evidence>
<dbReference type="InParanoid" id="A0A024G4D1"/>
<dbReference type="OrthoDB" id="61851at2759"/>
<name>A0A024G4D1_9STRA</name>
<protein>
    <submittedName>
        <fullName evidence="1">Uncharacterized protein</fullName>
    </submittedName>
</protein>
<proteinExistence type="predicted"/>
<dbReference type="Proteomes" id="UP000053237">
    <property type="component" value="Unassembled WGS sequence"/>
</dbReference>
<keyword evidence="2" id="KW-1185">Reference proteome</keyword>
<evidence type="ECO:0000313" key="2">
    <source>
        <dbReference type="Proteomes" id="UP000053237"/>
    </source>
</evidence>
<comment type="caution">
    <text evidence="1">The sequence shown here is derived from an EMBL/GenBank/DDBJ whole genome shotgun (WGS) entry which is preliminary data.</text>
</comment>
<sequence>MPRTSKQQRHMKAMRAAYETKKAGNISSSAIESRSDIKADLEVDFEDFEEEQTGTIINEAAQKSSAGKAAIGPRKLETYFKVKATQRQPIDSASEDSIDERPLYSQNSLQRALNNKFCIVPEDFTKHVNEQILPKIDPTASVHLSTVTRWMKLLGLRYLVVKKGMHVDGHEQADVVAYRTQLLERMRIYEPFMPEFAGPEIESEILPARDAIILVTHGEAHLPPIVARRSYGFLMANSHCGRRGLESIHVSEFLTDADCGRPSKASPDALISVFDAQFPIEKALFDFDNATSHAAFAEDALVSQRMNLGPGGKEPVMRNGMFGNGISESMVFLAHHPLAGQPNGIKIVLQERILWATKLRLDCRGKCGDTVSCCGRSVIQNQPDFKAQEGLLEETITAAGHLIMIYPKFHCEFSFIKNFWGEAKRYARKNCD</sequence>
<dbReference type="PANTHER" id="PTHR35871">
    <property type="entry name" value="EXPRESSED PROTEIN"/>
    <property type="match status" value="1"/>
</dbReference>
<reference evidence="1 2" key="1">
    <citation type="submission" date="2012-05" db="EMBL/GenBank/DDBJ databases">
        <title>Recombination and specialization in a pathogen metapopulation.</title>
        <authorList>
            <person name="Gardiner A."/>
            <person name="Kemen E."/>
            <person name="Schultz-Larsen T."/>
            <person name="MacLean D."/>
            <person name="Van Oosterhout C."/>
            <person name="Jones J.D.G."/>
        </authorList>
    </citation>
    <scope>NUCLEOTIDE SEQUENCE [LARGE SCALE GENOMIC DNA]</scope>
    <source>
        <strain evidence="1 2">Ac Nc2</strain>
    </source>
</reference>